<organism evidence="1 2">
    <name type="scientific">Protopolystoma xenopodis</name>
    <dbReference type="NCBI Taxonomy" id="117903"/>
    <lineage>
        <taxon>Eukaryota</taxon>
        <taxon>Metazoa</taxon>
        <taxon>Spiralia</taxon>
        <taxon>Lophotrochozoa</taxon>
        <taxon>Platyhelminthes</taxon>
        <taxon>Monogenea</taxon>
        <taxon>Polyopisthocotylea</taxon>
        <taxon>Polystomatidea</taxon>
        <taxon>Polystomatidae</taxon>
        <taxon>Protopolystoma</taxon>
    </lineage>
</organism>
<evidence type="ECO:0000313" key="1">
    <source>
        <dbReference type="EMBL" id="VEL17421.1"/>
    </source>
</evidence>
<evidence type="ECO:0000313" key="2">
    <source>
        <dbReference type="Proteomes" id="UP000784294"/>
    </source>
</evidence>
<name>A0A448WQ84_9PLAT</name>
<accession>A0A448WQ84</accession>
<dbReference type="Proteomes" id="UP000784294">
    <property type="component" value="Unassembled WGS sequence"/>
</dbReference>
<comment type="caution">
    <text evidence="1">The sequence shown here is derived from an EMBL/GenBank/DDBJ whole genome shotgun (WGS) entry which is preliminary data.</text>
</comment>
<proteinExistence type="predicted"/>
<dbReference type="EMBL" id="CAAALY010032541">
    <property type="protein sequence ID" value="VEL17421.1"/>
    <property type="molecule type" value="Genomic_DNA"/>
</dbReference>
<keyword evidence="2" id="KW-1185">Reference proteome</keyword>
<protein>
    <submittedName>
        <fullName evidence="1">Uncharacterized protein</fullName>
    </submittedName>
</protein>
<reference evidence="1" key="1">
    <citation type="submission" date="2018-11" db="EMBL/GenBank/DDBJ databases">
        <authorList>
            <consortium name="Pathogen Informatics"/>
        </authorList>
    </citation>
    <scope>NUCLEOTIDE SEQUENCE</scope>
</reference>
<gene>
    <name evidence="1" type="ORF">PXEA_LOCUS10861</name>
</gene>
<sequence>MSANDAINSLYFPDSTSHASLSKLPTCFPDPPFRPKCFNGFPVLRGLPARKPVVNRRCQNDTLTQPLSYTLLKPSSPGTTQRNCN</sequence>
<dbReference type="AlphaFoldDB" id="A0A448WQ84"/>